<keyword evidence="2" id="KW-1185">Reference proteome</keyword>
<reference evidence="1 2" key="1">
    <citation type="submission" date="2020-06" db="EMBL/GenBank/DDBJ databases">
        <title>Genomic analysis of Salicibibacter sp. NKC5-3.</title>
        <authorList>
            <person name="Oh Y.J."/>
        </authorList>
    </citation>
    <scope>NUCLEOTIDE SEQUENCE [LARGE SCALE GENOMIC DNA]</scope>
    <source>
        <strain evidence="1 2">NKC5-3</strain>
    </source>
</reference>
<dbReference type="EMBL" id="CP054705">
    <property type="protein sequence ID" value="QQK75195.1"/>
    <property type="molecule type" value="Genomic_DNA"/>
</dbReference>
<dbReference type="Proteomes" id="UP000595823">
    <property type="component" value="Chromosome"/>
</dbReference>
<proteinExistence type="predicted"/>
<evidence type="ECO:0000313" key="2">
    <source>
        <dbReference type="Proteomes" id="UP000595823"/>
    </source>
</evidence>
<dbReference type="AlphaFoldDB" id="A0A7T6Z1C1"/>
<evidence type="ECO:0000313" key="1">
    <source>
        <dbReference type="EMBL" id="QQK75195.1"/>
    </source>
</evidence>
<name>A0A7T6Z1C1_9BACI</name>
<organism evidence="1 2">
    <name type="scientific">Salicibibacter cibarius</name>
    <dbReference type="NCBI Taxonomy" id="2743000"/>
    <lineage>
        <taxon>Bacteria</taxon>
        <taxon>Bacillati</taxon>
        <taxon>Bacillota</taxon>
        <taxon>Bacilli</taxon>
        <taxon>Bacillales</taxon>
        <taxon>Bacillaceae</taxon>
        <taxon>Salicibibacter</taxon>
    </lineage>
</organism>
<accession>A0A7T6Z1C1</accession>
<sequence>MDDVLIELDADERGKIEHVKALNSVWLEAAERNVEGVTVRNGKANFNARTYENYYGEDSISNDFWVDLLVELDEETLKFLKQRNVPNIGERLE</sequence>
<protein>
    <submittedName>
        <fullName evidence="1">Uncharacterized protein</fullName>
    </submittedName>
</protein>
<dbReference type="KEGG" id="scia:HUG15_05945"/>
<gene>
    <name evidence="1" type="ORF">HUG15_05945</name>
</gene>